<sequence>MGRAATTTGAALTSAREGVVATAGQVASAATTAWTVLKNRKIVAAGATASVAALTAASYAAGRRAERGTHGPITRLTGGRV</sequence>
<protein>
    <submittedName>
        <fullName evidence="1">Uncharacterized protein</fullName>
    </submittedName>
</protein>
<evidence type="ECO:0000313" key="2">
    <source>
        <dbReference type="Proteomes" id="UP001432251"/>
    </source>
</evidence>
<dbReference type="EMBL" id="CP146022">
    <property type="protein sequence ID" value="WWQ68242.1"/>
    <property type="molecule type" value="Genomic_DNA"/>
</dbReference>
<name>A0ACD5AM21_9ACTN</name>
<keyword evidence="2" id="KW-1185">Reference proteome</keyword>
<organism evidence="1 2">
    <name type="scientific">Streptomyces citrinus</name>
    <dbReference type="NCBI Taxonomy" id="3118173"/>
    <lineage>
        <taxon>Bacteria</taxon>
        <taxon>Bacillati</taxon>
        <taxon>Actinomycetota</taxon>
        <taxon>Actinomycetes</taxon>
        <taxon>Kitasatosporales</taxon>
        <taxon>Streptomycetaceae</taxon>
        <taxon>Streptomyces</taxon>
    </lineage>
</organism>
<dbReference type="Proteomes" id="UP001432251">
    <property type="component" value="Chromosome"/>
</dbReference>
<accession>A0ACD5AM21</accession>
<evidence type="ECO:0000313" key="1">
    <source>
        <dbReference type="EMBL" id="WWQ68242.1"/>
    </source>
</evidence>
<gene>
    <name evidence="1" type="ORF">V2W30_36205</name>
</gene>
<proteinExistence type="predicted"/>
<reference evidence="1" key="1">
    <citation type="journal article" date="2025" name="Int. J. Syst. Evol. Microbiol.">
        <title>Streptomyces citrinus sp. nov., with yellow diffusible pigment.</title>
        <authorList>
            <person name="He Y."/>
            <person name="Yang E."/>
            <person name="Xu J."/>
            <person name="Sun Y."/>
            <person name="Sun L."/>
        </authorList>
    </citation>
    <scope>NUCLEOTIDE SEQUENCE</scope>
    <source>
        <strain evidence="1">Q6</strain>
    </source>
</reference>